<evidence type="ECO:0000256" key="3">
    <source>
        <dbReference type="ARBA" id="ARBA00022692"/>
    </source>
</evidence>
<organism evidence="9 13">
    <name type="scientific">Geotrypetes seraphini</name>
    <name type="common">Gaboon caecilian</name>
    <name type="synonym">Caecilia seraphini</name>
    <dbReference type="NCBI Taxonomy" id="260995"/>
    <lineage>
        <taxon>Eukaryota</taxon>
        <taxon>Metazoa</taxon>
        <taxon>Chordata</taxon>
        <taxon>Craniata</taxon>
        <taxon>Vertebrata</taxon>
        <taxon>Euteleostomi</taxon>
        <taxon>Amphibia</taxon>
        <taxon>Gymnophiona</taxon>
        <taxon>Geotrypetes</taxon>
    </lineage>
</organism>
<name>A0A6P8QH93_GEOSA</name>
<reference evidence="10 11" key="1">
    <citation type="submission" date="2025-04" db="UniProtKB">
        <authorList>
            <consortium name="RefSeq"/>
        </authorList>
    </citation>
    <scope>IDENTIFICATION</scope>
</reference>
<dbReference type="AlphaFoldDB" id="A0A6P8QH93"/>
<dbReference type="Pfam" id="PF05478">
    <property type="entry name" value="Prominin"/>
    <property type="match status" value="1"/>
</dbReference>
<dbReference type="RefSeq" id="XP_033795978.1">
    <property type="nucleotide sequence ID" value="XM_033940087.1"/>
</dbReference>
<evidence type="ECO:0000313" key="13">
    <source>
        <dbReference type="RefSeq" id="XP_033795979.1"/>
    </source>
</evidence>
<dbReference type="GO" id="GO:0016324">
    <property type="term" value="C:apical plasma membrane"/>
    <property type="evidence" value="ECO:0007669"/>
    <property type="project" value="TreeGrafter"/>
</dbReference>
<dbReference type="Proteomes" id="UP000515159">
    <property type="component" value="Chromosome 4"/>
</dbReference>
<evidence type="ECO:0000256" key="8">
    <source>
        <dbReference type="SAM" id="Phobius"/>
    </source>
</evidence>
<evidence type="ECO:0000256" key="4">
    <source>
        <dbReference type="ARBA" id="ARBA00022989"/>
    </source>
</evidence>
<evidence type="ECO:0000256" key="5">
    <source>
        <dbReference type="ARBA" id="ARBA00023136"/>
    </source>
</evidence>
<dbReference type="KEGG" id="gsh:117358641"/>
<keyword evidence="6" id="KW-0325">Glycoprotein</keyword>
<sequence length="828" mass="92547">MDFPNLTQPVYTPGPEPESGSTKVFNDMVHSFLGTVQPNKFPPDFLMPLLKSHNVNVQEILQYEVGFLVCAAIGIIFIIFMPLVGAFFCCCRCCNNCGGKMLQKPKKRITCKRRTLCGFLFLVTIVILAGDICAFLSNEQLKEAVQNTYADFNNSMGNLTTFIGTVSKDIDIVVGASEQPIEKTNNSLTNIGSVLGGMISDNLGKMVNQTLNKVIDLLNVLNSTVGNMTALNSTFQDLQDEKNMISQNLSRVQQEIKTTLDKCGNFCSDASTDDLVFDVNFTMPDMTEQMQLLTNLLNSDVSSVIDKAYQVLSDIPDTVKNRTKDNISDMQKQLLEIKKQTEGIKKQIPVADMFQNVISMLNNASTMFYSYKSKVLEGSYYRWIVGLCLCCMVLLIVLCNIFGMILGSAGLKAHVSPTQRSGVSNCGGEFFMAGVGFSFIFSWLLMLVVLVLFLVGGNSYTLICIPWRDQKLYQLLDTPNLIPGFNLSNSLGLQNTPVNISSLYSDCHNDKSLWSTLKLDQAFSLDKILNISQYANEINATLGKLNISLPEINFLDEKQTSALKEISGSGIDKLNFMGISNQMMTQVTKVDLSTYANQLDELADKNVSVKNELKSEAQQLREIQTSINTRLQPKIISLNQSIQNLQAIAYQIPSSVNSTIVLMETIQSNMSTTISQIIKDEIRAFMFTVLGYFDSYITWIKKMLTKEIARCAPIAGLLDSAEVVICDYIVNSLNAFWFSLGWCIIFFIPSIILAVKLAKYYRRMKFEDVYEDYEIPMERLHSWVHQAKVGGTTLSNYYQISTQFTQNEGTLTWMNSIRTGTVPLGNKH</sequence>
<dbReference type="InterPro" id="IPR008795">
    <property type="entry name" value="Prominin"/>
</dbReference>
<gene>
    <name evidence="10 11 12 13" type="primary">LOC117358641</name>
</gene>
<dbReference type="OrthoDB" id="6229420at2759"/>
<feature type="coiled-coil region" evidence="7">
    <location>
        <begin position="592"/>
        <end position="619"/>
    </location>
</feature>
<protein>
    <submittedName>
        <fullName evidence="10 11">Prominin-1-A-like isoform X1</fullName>
    </submittedName>
</protein>
<evidence type="ECO:0000313" key="10">
    <source>
        <dbReference type="RefSeq" id="XP_033795975.1"/>
    </source>
</evidence>
<dbReference type="GO" id="GO:0009986">
    <property type="term" value="C:cell surface"/>
    <property type="evidence" value="ECO:0007669"/>
    <property type="project" value="TreeGrafter"/>
</dbReference>
<keyword evidence="5 8" id="KW-0472">Membrane</keyword>
<proteinExistence type="inferred from homology"/>
<evidence type="ECO:0000313" key="12">
    <source>
        <dbReference type="RefSeq" id="XP_033795978.1"/>
    </source>
</evidence>
<feature type="transmembrane region" description="Helical" evidence="8">
    <location>
        <begin position="115"/>
        <end position="137"/>
    </location>
</feature>
<keyword evidence="4 8" id="KW-1133">Transmembrane helix</keyword>
<feature type="transmembrane region" description="Helical" evidence="8">
    <location>
        <begin position="430"/>
        <end position="455"/>
    </location>
</feature>
<comment type="subcellular location">
    <subcellularLocation>
        <location evidence="1">Cell projection</location>
        <location evidence="1">Microvillus membrane</location>
        <topology evidence="1">Multi-pass membrane protein</topology>
    </subcellularLocation>
</comment>
<dbReference type="RefSeq" id="XP_033795975.1">
    <property type="nucleotide sequence ID" value="XM_033940084.1"/>
</dbReference>
<keyword evidence="9" id="KW-1185">Reference proteome</keyword>
<dbReference type="GO" id="GO:0005929">
    <property type="term" value="C:cilium"/>
    <property type="evidence" value="ECO:0007669"/>
    <property type="project" value="TreeGrafter"/>
</dbReference>
<dbReference type="GO" id="GO:0071914">
    <property type="term" value="C:prominosome"/>
    <property type="evidence" value="ECO:0007669"/>
    <property type="project" value="TreeGrafter"/>
</dbReference>
<evidence type="ECO:0000313" key="11">
    <source>
        <dbReference type="RefSeq" id="XP_033795977.1"/>
    </source>
</evidence>
<dbReference type="RefSeq" id="XP_033795977.1">
    <property type="nucleotide sequence ID" value="XM_033940086.1"/>
</dbReference>
<feature type="transmembrane region" description="Helical" evidence="8">
    <location>
        <begin position="65"/>
        <end position="94"/>
    </location>
</feature>
<accession>A0A6P8QH93</accession>
<dbReference type="PANTHER" id="PTHR22730:SF4">
    <property type="entry name" value="PROMININ-1-A-LIKE"/>
    <property type="match status" value="1"/>
</dbReference>
<feature type="transmembrane region" description="Helical" evidence="8">
    <location>
        <begin position="735"/>
        <end position="755"/>
    </location>
</feature>
<comment type="similarity">
    <text evidence="2">Belongs to the prominin family.</text>
</comment>
<feature type="transmembrane region" description="Helical" evidence="8">
    <location>
        <begin position="380"/>
        <end position="409"/>
    </location>
</feature>
<dbReference type="GeneID" id="117358641"/>
<dbReference type="GO" id="GO:0031528">
    <property type="term" value="C:microvillus membrane"/>
    <property type="evidence" value="ECO:0007669"/>
    <property type="project" value="UniProtKB-SubCell"/>
</dbReference>
<evidence type="ECO:0000256" key="2">
    <source>
        <dbReference type="ARBA" id="ARBA00006058"/>
    </source>
</evidence>
<evidence type="ECO:0000313" key="9">
    <source>
        <dbReference type="Proteomes" id="UP000515159"/>
    </source>
</evidence>
<keyword evidence="7" id="KW-0175">Coiled coil</keyword>
<dbReference type="RefSeq" id="XP_033795979.1">
    <property type="nucleotide sequence ID" value="XM_033940088.1"/>
</dbReference>
<evidence type="ECO:0000256" key="1">
    <source>
        <dbReference type="ARBA" id="ARBA00004475"/>
    </source>
</evidence>
<evidence type="ECO:0000256" key="6">
    <source>
        <dbReference type="ARBA" id="ARBA00023180"/>
    </source>
</evidence>
<evidence type="ECO:0000256" key="7">
    <source>
        <dbReference type="SAM" id="Coils"/>
    </source>
</evidence>
<dbReference type="PANTHER" id="PTHR22730">
    <property type="entry name" value="PROMININ PROM PROTEIN"/>
    <property type="match status" value="1"/>
</dbReference>
<dbReference type="GO" id="GO:0015485">
    <property type="term" value="F:cholesterol binding"/>
    <property type="evidence" value="ECO:0007669"/>
    <property type="project" value="TreeGrafter"/>
</dbReference>
<keyword evidence="3 8" id="KW-0812">Transmembrane</keyword>